<dbReference type="Gene3D" id="3.40.50.1950">
    <property type="entry name" value="Flavin prenyltransferase-like"/>
    <property type="match status" value="1"/>
</dbReference>
<organism evidence="2 3">
    <name type="scientific">Oceanisphaera arctica</name>
    <dbReference type="NCBI Taxonomy" id="641510"/>
    <lineage>
        <taxon>Bacteria</taxon>
        <taxon>Pseudomonadati</taxon>
        <taxon>Pseudomonadota</taxon>
        <taxon>Gammaproteobacteria</taxon>
        <taxon>Aeromonadales</taxon>
        <taxon>Aeromonadaceae</taxon>
        <taxon>Oceanisphaera</taxon>
    </lineage>
</organism>
<dbReference type="SUPFAM" id="SSF52507">
    <property type="entry name" value="Homo-oligomeric flavin-containing Cys decarboxylases, HFCD"/>
    <property type="match status" value="1"/>
</dbReference>
<evidence type="ECO:0000313" key="2">
    <source>
        <dbReference type="EMBL" id="PPL15663.1"/>
    </source>
</evidence>
<gene>
    <name evidence="2" type="ORF">UN63_11625</name>
</gene>
<dbReference type="RefSeq" id="WP_280530386.1">
    <property type="nucleotide sequence ID" value="NZ_MPZM01000027.1"/>
</dbReference>
<dbReference type="GO" id="GO:0003824">
    <property type="term" value="F:catalytic activity"/>
    <property type="evidence" value="ECO:0007669"/>
    <property type="project" value="InterPro"/>
</dbReference>
<dbReference type="EMBL" id="MPZM01000027">
    <property type="protein sequence ID" value="PPL15663.1"/>
    <property type="molecule type" value="Genomic_DNA"/>
</dbReference>
<keyword evidence="3" id="KW-1185">Reference proteome</keyword>
<feature type="domain" description="Flavoprotein" evidence="1">
    <location>
        <begin position="6"/>
        <end position="54"/>
    </location>
</feature>
<accession>A0A2P5TKH1</accession>
<dbReference type="InterPro" id="IPR036551">
    <property type="entry name" value="Flavin_trans-like"/>
</dbReference>
<proteinExistence type="predicted"/>
<reference evidence="3" key="1">
    <citation type="submission" date="2016-11" db="EMBL/GenBank/DDBJ databases">
        <authorList>
            <person name="Sisinthy S."/>
            <person name="Ara S."/>
            <person name="Gundlapally S.R."/>
        </authorList>
    </citation>
    <scope>NUCLEOTIDE SEQUENCE [LARGE SCALE GENOMIC DNA]</scope>
    <source>
        <strain evidence="3">V1-41</strain>
    </source>
</reference>
<evidence type="ECO:0000259" key="1">
    <source>
        <dbReference type="Pfam" id="PF02441"/>
    </source>
</evidence>
<evidence type="ECO:0000313" key="3">
    <source>
        <dbReference type="Proteomes" id="UP000242231"/>
    </source>
</evidence>
<dbReference type="InterPro" id="IPR003382">
    <property type="entry name" value="Flavoprotein"/>
</dbReference>
<name>A0A2P5TKH1_9GAMM</name>
<protein>
    <submittedName>
        <fullName evidence="2">Bifunctional 4'-phosphopantothenoylcysteine decarboxylase/phosphopantothenoylcysteine synthetase</fullName>
    </submittedName>
</protein>
<comment type="caution">
    <text evidence="2">The sequence shown here is derived from an EMBL/GenBank/DDBJ whole genome shotgun (WGS) entry which is preliminary data.</text>
</comment>
<dbReference type="AlphaFoldDB" id="A0A2P5TKH1"/>
<dbReference type="Proteomes" id="UP000242231">
    <property type="component" value="Unassembled WGS sequence"/>
</dbReference>
<sequence>MPLTGKRILIGLSGGIAAYKSAELVRRLKERHAEVRVVMTESAKSFITPLTLQAVSGEPVSDALLDPAAEAGMGHI</sequence>
<dbReference type="Pfam" id="PF02441">
    <property type="entry name" value="Flavoprotein"/>
    <property type="match status" value="1"/>
</dbReference>
<feature type="non-terminal residue" evidence="2">
    <location>
        <position position="76"/>
    </location>
</feature>